<proteinExistence type="predicted"/>
<dbReference type="InterPro" id="IPR007016">
    <property type="entry name" value="O-antigen_ligase-rel_domated"/>
</dbReference>
<evidence type="ECO:0000256" key="3">
    <source>
        <dbReference type="ARBA" id="ARBA00022989"/>
    </source>
</evidence>
<reference evidence="7 8" key="1">
    <citation type="submission" date="2016-10" db="EMBL/GenBank/DDBJ databases">
        <authorList>
            <person name="de Groot N.N."/>
        </authorList>
    </citation>
    <scope>NUCLEOTIDE SEQUENCE [LARGE SCALE GENOMIC DNA]</scope>
    <source>
        <strain evidence="7 8">CGMCC 1.5058</strain>
    </source>
</reference>
<evidence type="ECO:0000256" key="4">
    <source>
        <dbReference type="ARBA" id="ARBA00023136"/>
    </source>
</evidence>
<dbReference type="Pfam" id="PF04932">
    <property type="entry name" value="Wzy_C"/>
    <property type="match status" value="1"/>
</dbReference>
<feature type="transmembrane region" description="Helical" evidence="5">
    <location>
        <begin position="120"/>
        <end position="139"/>
    </location>
</feature>
<dbReference type="Proteomes" id="UP000183255">
    <property type="component" value="Unassembled WGS sequence"/>
</dbReference>
<feature type="transmembrane region" description="Helical" evidence="5">
    <location>
        <begin position="310"/>
        <end position="333"/>
    </location>
</feature>
<name>A0A1G8JMM0_9CLOT</name>
<keyword evidence="4 5" id="KW-0472">Membrane</keyword>
<protein>
    <submittedName>
        <fullName evidence="7">O-Antigen ligase</fullName>
    </submittedName>
</protein>
<dbReference type="EMBL" id="FNDZ01000002">
    <property type="protein sequence ID" value="SDI32455.1"/>
    <property type="molecule type" value="Genomic_DNA"/>
</dbReference>
<evidence type="ECO:0000256" key="5">
    <source>
        <dbReference type="SAM" id="Phobius"/>
    </source>
</evidence>
<feature type="transmembrane region" description="Helical" evidence="5">
    <location>
        <begin position="89"/>
        <end position="108"/>
    </location>
</feature>
<feature type="transmembrane region" description="Helical" evidence="5">
    <location>
        <begin position="14"/>
        <end position="34"/>
    </location>
</feature>
<dbReference type="GO" id="GO:0016020">
    <property type="term" value="C:membrane"/>
    <property type="evidence" value="ECO:0007669"/>
    <property type="project" value="UniProtKB-SubCell"/>
</dbReference>
<feature type="transmembrane region" description="Helical" evidence="5">
    <location>
        <begin position="212"/>
        <end position="230"/>
    </location>
</feature>
<sequence>MNDKLIDAINRKKLNSFFIGVFLFVHALTYPIRVATGNNLSTYLVTGIILIISIIVNKSYKEMRNYIIVFIITILIAINLLITESTTHLFIQLTEFMKFGFIALFLSVQDLDYKYVMKYMVYLSYFVLIIFTVFIRSVINGDIEYMFFGVNMSYVFSAQFIDGVENKKKSSIFFSLISFVMILTFGNRGALLTCLIIILVTAFIKARGIWKVALWASIGTFGVLYVTGGLRKLTTLLYITLRENGVYSYSLMKIMKQLNDGIVSASSGRGDIYLEALRIIKDNNFMPKGLGYYQYVTGSTTYPHNFYIDILYTFGFFSIVVLGWILFILYRGLKSQTMDYWHKKLILVFFIIAMTRLLLSGTFISDTVFWYFLGLSILPYLRKITDYIRKVVKFDE</sequence>
<evidence type="ECO:0000313" key="8">
    <source>
        <dbReference type="Proteomes" id="UP000183255"/>
    </source>
</evidence>
<feature type="domain" description="O-antigen ligase-related" evidence="6">
    <location>
        <begin position="174"/>
        <end position="321"/>
    </location>
</feature>
<keyword evidence="3 5" id="KW-1133">Transmembrane helix</keyword>
<evidence type="ECO:0000256" key="1">
    <source>
        <dbReference type="ARBA" id="ARBA00004141"/>
    </source>
</evidence>
<accession>A0A1G8JMM0</accession>
<keyword evidence="7" id="KW-0436">Ligase</keyword>
<feature type="transmembrane region" description="Helical" evidence="5">
    <location>
        <begin position="40"/>
        <end position="57"/>
    </location>
</feature>
<evidence type="ECO:0000256" key="2">
    <source>
        <dbReference type="ARBA" id="ARBA00022692"/>
    </source>
</evidence>
<evidence type="ECO:0000259" key="6">
    <source>
        <dbReference type="Pfam" id="PF04932"/>
    </source>
</evidence>
<dbReference type="GO" id="GO:0016874">
    <property type="term" value="F:ligase activity"/>
    <property type="evidence" value="ECO:0007669"/>
    <property type="project" value="UniProtKB-KW"/>
</dbReference>
<comment type="subcellular location">
    <subcellularLocation>
        <location evidence="1">Membrane</location>
        <topology evidence="1">Multi-pass membrane protein</topology>
    </subcellularLocation>
</comment>
<dbReference type="RefSeq" id="WP_031577173.1">
    <property type="nucleotide sequence ID" value="NZ_FNDZ01000002.1"/>
</dbReference>
<organism evidence="7 8">
    <name type="scientific">Proteiniclasticum ruminis</name>
    <dbReference type="NCBI Taxonomy" id="398199"/>
    <lineage>
        <taxon>Bacteria</taxon>
        <taxon>Bacillati</taxon>
        <taxon>Bacillota</taxon>
        <taxon>Clostridia</taxon>
        <taxon>Eubacteriales</taxon>
        <taxon>Clostridiaceae</taxon>
        <taxon>Proteiniclasticum</taxon>
    </lineage>
</organism>
<feature type="transmembrane region" description="Helical" evidence="5">
    <location>
        <begin position="66"/>
        <end position="83"/>
    </location>
</feature>
<feature type="transmembrane region" description="Helical" evidence="5">
    <location>
        <begin position="345"/>
        <end position="373"/>
    </location>
</feature>
<dbReference type="AlphaFoldDB" id="A0A1G8JMM0"/>
<feature type="transmembrane region" description="Helical" evidence="5">
    <location>
        <begin position="172"/>
        <end position="200"/>
    </location>
</feature>
<gene>
    <name evidence="7" type="ORF">SAMN05421804_10255</name>
</gene>
<keyword evidence="2 5" id="KW-0812">Transmembrane</keyword>
<evidence type="ECO:0000313" key="7">
    <source>
        <dbReference type="EMBL" id="SDI32455.1"/>
    </source>
</evidence>